<accession>D5V7E1</accession>
<keyword evidence="11" id="KW-1185">Reference proteome</keyword>
<evidence type="ECO:0000256" key="2">
    <source>
        <dbReference type="ARBA" id="ARBA00005801"/>
    </source>
</evidence>
<feature type="transmembrane region" description="Helical" evidence="7">
    <location>
        <begin position="99"/>
        <end position="117"/>
    </location>
</feature>
<dbReference type="GO" id="GO:0006465">
    <property type="term" value="P:signal peptide processing"/>
    <property type="evidence" value="ECO:0007669"/>
    <property type="project" value="TreeGrafter"/>
</dbReference>
<keyword evidence="4 7" id="KW-0812">Transmembrane</keyword>
<dbReference type="GO" id="GO:0005886">
    <property type="term" value="C:plasma membrane"/>
    <property type="evidence" value="ECO:0007669"/>
    <property type="project" value="UniProtKB-SubCell"/>
</dbReference>
<dbReference type="GO" id="GO:0004190">
    <property type="term" value="F:aspartic-type endopeptidase activity"/>
    <property type="evidence" value="ECO:0007669"/>
    <property type="project" value="InterPro"/>
</dbReference>
<comment type="similarity">
    <text evidence="2">Belongs to the peptidase A24 family.</text>
</comment>
<dbReference type="PANTHER" id="PTHR30487">
    <property type="entry name" value="TYPE 4 PREPILIN-LIKE PROTEINS LEADER PEPTIDE-PROCESSING ENZYME"/>
    <property type="match status" value="1"/>
</dbReference>
<feature type="domain" description="Prepilin peptidase A24 N-terminal" evidence="9">
    <location>
        <begin position="10"/>
        <end position="92"/>
    </location>
</feature>
<keyword evidence="6 7" id="KW-0472">Membrane</keyword>
<sequence>MVLFSAIIFIFGAVIGSFLNVVIYRVPRGESIITPRSHCTKCGKTIAWYYNIPIISYLILGGKCKYCDEKYSINYFLVEVLSAIIALVLFMKIGFSLEYFLILAMFYTLLILSFIDLEYKAVPDWILLVVVVLGFSCVYNDFLDSIKNSFIFVGAFVMLDFFITFYIQNIKSKILKDETLKTQRALGEGDLPIIAVIGALLGLTSGMVAIFLAALFAIIPSIYNNIKNSEKQTAFIPYLSLGFFVEYIFQISKVIL</sequence>
<name>D5V7E1_ARCNC</name>
<keyword evidence="5 7" id="KW-1133">Transmembrane helix</keyword>
<feature type="transmembrane region" description="Helical" evidence="7">
    <location>
        <begin position="73"/>
        <end position="93"/>
    </location>
</feature>
<dbReference type="PANTHER" id="PTHR30487:SF0">
    <property type="entry name" value="PREPILIN LEADER PEPTIDASE_N-METHYLTRANSFERASE-RELATED"/>
    <property type="match status" value="1"/>
</dbReference>
<evidence type="ECO:0000256" key="3">
    <source>
        <dbReference type="ARBA" id="ARBA00022475"/>
    </source>
</evidence>
<evidence type="ECO:0000256" key="1">
    <source>
        <dbReference type="ARBA" id="ARBA00004651"/>
    </source>
</evidence>
<feature type="transmembrane region" description="Helical" evidence="7">
    <location>
        <begin position="191"/>
        <end position="223"/>
    </location>
</feature>
<dbReference type="EMBL" id="CP001999">
    <property type="protein sequence ID" value="ADG94561.1"/>
    <property type="molecule type" value="Genomic_DNA"/>
</dbReference>
<protein>
    <submittedName>
        <fullName evidence="10">Peptidase A24A domain protein</fullName>
    </submittedName>
</protein>
<dbReference type="AlphaFoldDB" id="D5V7E1"/>
<feature type="transmembrane region" description="Helical" evidence="7">
    <location>
        <begin position="124"/>
        <end position="143"/>
    </location>
</feature>
<dbReference type="InterPro" id="IPR050882">
    <property type="entry name" value="Prepilin_peptidase/N-MTase"/>
</dbReference>
<feature type="transmembrane region" description="Helical" evidence="7">
    <location>
        <begin position="6"/>
        <end position="26"/>
    </location>
</feature>
<reference evidence="10 11" key="1">
    <citation type="journal article" date="2010" name="Stand. Genomic Sci.">
        <title>Complete genome sequence of Arcobacter nitrofigilis type strain (CI).</title>
        <authorList>
            <person name="Pati A."/>
            <person name="Gronow S."/>
            <person name="Lapidus A."/>
            <person name="Copeland A."/>
            <person name="Glavina Del Rio T."/>
            <person name="Nolan M."/>
            <person name="Lucas S."/>
            <person name="Tice H."/>
            <person name="Cheng J.F."/>
            <person name="Han C."/>
            <person name="Chertkov O."/>
            <person name="Bruce D."/>
            <person name="Tapia R."/>
            <person name="Goodwin L."/>
            <person name="Pitluck S."/>
            <person name="Liolios K."/>
            <person name="Ivanova N."/>
            <person name="Mavromatis K."/>
            <person name="Chen A."/>
            <person name="Palaniappan K."/>
            <person name="Land M."/>
            <person name="Hauser L."/>
            <person name="Chang Y.J."/>
            <person name="Jeffries C.D."/>
            <person name="Detter J.C."/>
            <person name="Rohde M."/>
            <person name="Goker M."/>
            <person name="Bristow J."/>
            <person name="Eisen J.A."/>
            <person name="Markowitz V."/>
            <person name="Hugenholtz P."/>
            <person name="Klenk H.P."/>
            <person name="Kyrpides N.C."/>
        </authorList>
    </citation>
    <scope>NUCLEOTIDE SEQUENCE [LARGE SCALE GENOMIC DNA]</scope>
    <source>
        <strain evidence="11">ATCC 33309 / DSM 7299 / CCUG 15893 / LMG 7604 / NCTC 12251 / CI</strain>
    </source>
</reference>
<proteinExistence type="inferred from homology"/>
<evidence type="ECO:0000256" key="7">
    <source>
        <dbReference type="SAM" id="Phobius"/>
    </source>
</evidence>
<dbReference type="HOGENOM" id="CLU_057101_0_1_7"/>
<comment type="subcellular location">
    <subcellularLocation>
        <location evidence="1">Cell membrane</location>
        <topology evidence="1">Multi-pass membrane protein</topology>
    </subcellularLocation>
</comment>
<dbReference type="Pfam" id="PF06750">
    <property type="entry name" value="A24_N_bact"/>
    <property type="match status" value="1"/>
</dbReference>
<evidence type="ECO:0000256" key="6">
    <source>
        <dbReference type="ARBA" id="ARBA00023136"/>
    </source>
</evidence>
<dbReference type="eggNOG" id="COG1989">
    <property type="taxonomic scope" value="Bacteria"/>
</dbReference>
<keyword evidence="3" id="KW-1003">Cell membrane</keyword>
<evidence type="ECO:0000259" key="8">
    <source>
        <dbReference type="Pfam" id="PF01478"/>
    </source>
</evidence>
<feature type="transmembrane region" description="Helical" evidence="7">
    <location>
        <begin position="149"/>
        <end position="170"/>
    </location>
</feature>
<feature type="transmembrane region" description="Helical" evidence="7">
    <location>
        <begin position="235"/>
        <end position="255"/>
    </location>
</feature>
<dbReference type="Proteomes" id="UP000000939">
    <property type="component" value="Chromosome"/>
</dbReference>
<evidence type="ECO:0000313" key="11">
    <source>
        <dbReference type="Proteomes" id="UP000000939"/>
    </source>
</evidence>
<dbReference type="STRING" id="572480.Arnit_2913"/>
<evidence type="ECO:0000256" key="4">
    <source>
        <dbReference type="ARBA" id="ARBA00022692"/>
    </source>
</evidence>
<organism evidence="10 11">
    <name type="scientific">Arcobacter nitrofigilis (strain ATCC 33309 / DSM 7299 / CCUG 15893 / LMG 7604 / NCTC 12251 / CI)</name>
    <name type="common">Campylobacter nitrofigilis</name>
    <dbReference type="NCBI Taxonomy" id="572480"/>
    <lineage>
        <taxon>Bacteria</taxon>
        <taxon>Pseudomonadati</taxon>
        <taxon>Campylobacterota</taxon>
        <taxon>Epsilonproteobacteria</taxon>
        <taxon>Campylobacterales</taxon>
        <taxon>Arcobacteraceae</taxon>
        <taxon>Arcobacter</taxon>
    </lineage>
</organism>
<evidence type="ECO:0000313" key="10">
    <source>
        <dbReference type="EMBL" id="ADG94561.1"/>
    </source>
</evidence>
<dbReference type="KEGG" id="ant:Arnit_2913"/>
<dbReference type="Pfam" id="PF01478">
    <property type="entry name" value="Peptidase_A24"/>
    <property type="match status" value="1"/>
</dbReference>
<evidence type="ECO:0000259" key="9">
    <source>
        <dbReference type="Pfam" id="PF06750"/>
    </source>
</evidence>
<gene>
    <name evidence="10" type="ordered locus">Arnit_2913</name>
</gene>
<dbReference type="InterPro" id="IPR010627">
    <property type="entry name" value="Prepilin_pept_A24_N"/>
</dbReference>
<evidence type="ECO:0000256" key="5">
    <source>
        <dbReference type="ARBA" id="ARBA00022989"/>
    </source>
</evidence>
<dbReference type="InterPro" id="IPR000045">
    <property type="entry name" value="Prepilin_IV_endopep_pep"/>
</dbReference>
<feature type="domain" description="Prepilin type IV endopeptidase peptidase" evidence="8">
    <location>
        <begin position="104"/>
        <end position="220"/>
    </location>
</feature>
<dbReference type="Gene3D" id="1.20.120.1220">
    <property type="match status" value="1"/>
</dbReference>